<organism evidence="1 2">
    <name type="scientific">Pseudomonas fluorescens</name>
    <dbReference type="NCBI Taxonomy" id="294"/>
    <lineage>
        <taxon>Bacteria</taxon>
        <taxon>Pseudomonadati</taxon>
        <taxon>Pseudomonadota</taxon>
        <taxon>Gammaproteobacteria</taxon>
        <taxon>Pseudomonadales</taxon>
        <taxon>Pseudomonadaceae</taxon>
        <taxon>Pseudomonas</taxon>
    </lineage>
</organism>
<reference evidence="1 2" key="1">
    <citation type="submission" date="2019-09" db="EMBL/GenBank/DDBJ databases">
        <authorList>
            <person name="Chandra G."/>
            <person name="Truman W A."/>
        </authorList>
    </citation>
    <scope>NUCLEOTIDE SEQUENCE [LARGE SCALE GENOMIC DNA]</scope>
    <source>
        <strain evidence="1">PS918</strain>
    </source>
</reference>
<evidence type="ECO:0000313" key="2">
    <source>
        <dbReference type="Proteomes" id="UP000326611"/>
    </source>
</evidence>
<dbReference type="Proteomes" id="UP000326611">
    <property type="component" value="Unassembled WGS sequence"/>
</dbReference>
<protein>
    <submittedName>
        <fullName evidence="1">Uncharacterized protein</fullName>
    </submittedName>
</protein>
<evidence type="ECO:0000313" key="1">
    <source>
        <dbReference type="EMBL" id="VVP82197.1"/>
    </source>
</evidence>
<dbReference type="AlphaFoldDB" id="A0A5E7S903"/>
<gene>
    <name evidence="1" type="ORF">PS918_02407</name>
</gene>
<accession>A0A5E7S903</accession>
<sequence length="93" mass="10831">MHKGKVEESKWFNNASEGWEQLVRLFNAHIVRRVIRRAELHALTGEGHLFVVTRARHTAVAIREYLRHQHVDYDPDTPGTSMFILRQAASEKL</sequence>
<dbReference type="EMBL" id="CABVIY010000003">
    <property type="protein sequence ID" value="VVP82197.1"/>
    <property type="molecule type" value="Genomic_DNA"/>
</dbReference>
<name>A0A5E7S903_PSEFL</name>
<proteinExistence type="predicted"/>